<dbReference type="InterPro" id="IPR004265">
    <property type="entry name" value="Dirigent"/>
</dbReference>
<sequence>MKMRVYYHDILLYDAVYNSDAANATSATAPSPLSPTGFFGMMVVFNDPTKGKALPPAAVGGDEEVARAHGLYFYNRKDKFSAWFAMSLVFNGATGGGRRGTLELMGADLMDRKTRDISVVGGTGDFFLARGVATLRTDAVEGVIYYRLQMDIKLSQCYL</sequence>
<reference evidence="6" key="3">
    <citation type="submission" date="2018-08" db="UniProtKB">
        <authorList>
            <consortium name="EnsemblPlants"/>
        </authorList>
    </citation>
    <scope>IDENTIFICATION</scope>
    <source>
        <strain evidence="6">cv. Bd21</strain>
    </source>
</reference>
<evidence type="ECO:0000256" key="2">
    <source>
        <dbReference type="ARBA" id="ARBA00011738"/>
    </source>
</evidence>
<dbReference type="PANTHER" id="PTHR46442:SF6">
    <property type="entry name" value="DIRIGENT PROTEIN 5"/>
    <property type="match status" value="1"/>
</dbReference>
<evidence type="ECO:0000256" key="3">
    <source>
        <dbReference type="ARBA" id="ARBA00022525"/>
    </source>
</evidence>
<keyword evidence="4" id="KW-0052">Apoplast</keyword>
<reference evidence="5" key="2">
    <citation type="submission" date="2017-06" db="EMBL/GenBank/DDBJ databases">
        <title>WGS assembly of Brachypodium distachyon.</title>
        <authorList>
            <consortium name="The International Brachypodium Initiative"/>
            <person name="Lucas S."/>
            <person name="Harmon-Smith M."/>
            <person name="Lail K."/>
            <person name="Tice H."/>
            <person name="Grimwood J."/>
            <person name="Bruce D."/>
            <person name="Barry K."/>
            <person name="Shu S."/>
            <person name="Lindquist E."/>
            <person name="Wang M."/>
            <person name="Pitluck S."/>
            <person name="Vogel J.P."/>
            <person name="Garvin D.F."/>
            <person name="Mockler T.C."/>
            <person name="Schmutz J."/>
            <person name="Rokhsar D."/>
            <person name="Bevan M.W."/>
        </authorList>
    </citation>
    <scope>NUCLEOTIDE SEQUENCE</scope>
    <source>
        <strain evidence="5">Bd21</strain>
    </source>
</reference>
<keyword evidence="7" id="KW-1185">Reference proteome</keyword>
<evidence type="ECO:0000256" key="1">
    <source>
        <dbReference type="ARBA" id="ARBA00010746"/>
    </source>
</evidence>
<dbReference type="Gene3D" id="2.40.480.10">
    <property type="entry name" value="Allene oxide cyclase-like"/>
    <property type="match status" value="1"/>
</dbReference>
<proteinExistence type="inferred from homology"/>
<dbReference type="STRING" id="15368.A0A0Q3ND65"/>
<reference evidence="5 6" key="1">
    <citation type="journal article" date="2010" name="Nature">
        <title>Genome sequencing and analysis of the model grass Brachypodium distachyon.</title>
        <authorList>
            <consortium name="International Brachypodium Initiative"/>
        </authorList>
    </citation>
    <scope>NUCLEOTIDE SEQUENCE [LARGE SCALE GENOMIC DNA]</scope>
    <source>
        <strain evidence="5 6">Bd21</strain>
    </source>
</reference>
<gene>
    <name evidence="5" type="ORF">BRADI_1g20165v3</name>
</gene>
<comment type="similarity">
    <text evidence="1 4">Belongs to the plant dirigent protein family.</text>
</comment>
<name>A0A0Q3ND65_BRADI</name>
<dbReference type="Pfam" id="PF03018">
    <property type="entry name" value="Dirigent"/>
    <property type="match status" value="1"/>
</dbReference>
<evidence type="ECO:0000313" key="7">
    <source>
        <dbReference type="Proteomes" id="UP000008810"/>
    </source>
</evidence>
<dbReference type="InterPro" id="IPR044859">
    <property type="entry name" value="Allene_oxi_cyc_Dirigent"/>
</dbReference>
<dbReference type="EnsemblPlants" id="KQK15022">
    <property type="protein sequence ID" value="KQK15022"/>
    <property type="gene ID" value="BRADI_1g20165v3"/>
</dbReference>
<dbReference type="OrthoDB" id="674745at2759"/>
<dbReference type="PANTHER" id="PTHR46442">
    <property type="entry name" value="DIRIGENT PROTEIN"/>
    <property type="match status" value="1"/>
</dbReference>
<comment type="function">
    <text evidence="4">Dirigent proteins impart stereoselectivity on the phenoxy radical-coupling reaction, yielding optically active lignans from two molecules of coniferyl alcohol in the biosynthesis of lignans, flavonolignans, and alkaloids and thus plays a central role in plant secondary metabolism.</text>
</comment>
<evidence type="ECO:0000256" key="4">
    <source>
        <dbReference type="RuleBase" id="RU363099"/>
    </source>
</evidence>
<evidence type="ECO:0000313" key="5">
    <source>
        <dbReference type="EMBL" id="KQK15022.1"/>
    </source>
</evidence>
<dbReference type="EMBL" id="CM000880">
    <property type="protein sequence ID" value="KQK15022.1"/>
    <property type="molecule type" value="Genomic_DNA"/>
</dbReference>
<evidence type="ECO:0000313" key="6">
    <source>
        <dbReference type="EnsemblPlants" id="KQK15022"/>
    </source>
</evidence>
<comment type="subunit">
    <text evidence="2 4">Homodimer.</text>
</comment>
<dbReference type="InParanoid" id="A0A0Q3ND65"/>
<keyword evidence="3 4" id="KW-0964">Secreted</keyword>
<dbReference type="GO" id="GO:0048046">
    <property type="term" value="C:apoplast"/>
    <property type="evidence" value="ECO:0007669"/>
    <property type="project" value="UniProtKB-SubCell"/>
</dbReference>
<dbReference type="AlphaFoldDB" id="A0A0Q3ND65"/>
<dbReference type="Gramene" id="KQK15022">
    <property type="protein sequence ID" value="KQK15022"/>
    <property type="gene ID" value="BRADI_1g20165v3"/>
</dbReference>
<organism evidence="5">
    <name type="scientific">Brachypodium distachyon</name>
    <name type="common">Purple false brome</name>
    <name type="synonym">Trachynia distachya</name>
    <dbReference type="NCBI Taxonomy" id="15368"/>
    <lineage>
        <taxon>Eukaryota</taxon>
        <taxon>Viridiplantae</taxon>
        <taxon>Streptophyta</taxon>
        <taxon>Embryophyta</taxon>
        <taxon>Tracheophyta</taxon>
        <taxon>Spermatophyta</taxon>
        <taxon>Magnoliopsida</taxon>
        <taxon>Liliopsida</taxon>
        <taxon>Poales</taxon>
        <taxon>Poaceae</taxon>
        <taxon>BOP clade</taxon>
        <taxon>Pooideae</taxon>
        <taxon>Stipodae</taxon>
        <taxon>Brachypodieae</taxon>
        <taxon>Brachypodium</taxon>
    </lineage>
</organism>
<comment type="subcellular location">
    <subcellularLocation>
        <location evidence="4">Secreted</location>
        <location evidence="4">Extracellular space</location>
        <location evidence="4">Apoplast</location>
    </subcellularLocation>
</comment>
<protein>
    <recommendedName>
        <fullName evidence="4">Dirigent protein</fullName>
    </recommendedName>
</protein>
<dbReference type="Proteomes" id="UP000008810">
    <property type="component" value="Chromosome 1"/>
</dbReference>
<dbReference type="GO" id="GO:0009699">
    <property type="term" value="P:phenylpropanoid biosynthetic process"/>
    <property type="evidence" value="ECO:0007669"/>
    <property type="project" value="UniProtKB-ARBA"/>
</dbReference>
<accession>A0A0Q3ND65</accession>